<feature type="compositionally biased region" description="Basic and acidic residues" evidence="1">
    <location>
        <begin position="589"/>
        <end position="602"/>
    </location>
</feature>
<evidence type="ECO:0000313" key="2">
    <source>
        <dbReference type="EMBL" id="KAL0579796.1"/>
    </source>
</evidence>
<feature type="region of interest" description="Disordered" evidence="1">
    <location>
        <begin position="1414"/>
        <end position="1461"/>
    </location>
</feature>
<feature type="compositionally biased region" description="Basic and acidic residues" evidence="1">
    <location>
        <begin position="364"/>
        <end position="373"/>
    </location>
</feature>
<feature type="compositionally biased region" description="Polar residues" evidence="1">
    <location>
        <begin position="1003"/>
        <end position="1013"/>
    </location>
</feature>
<feature type="compositionally biased region" description="Low complexity" evidence="1">
    <location>
        <begin position="399"/>
        <end position="410"/>
    </location>
</feature>
<protein>
    <submittedName>
        <fullName evidence="2">Uncharacterized protein</fullName>
    </submittedName>
</protein>
<feature type="compositionally biased region" description="Polar residues" evidence="1">
    <location>
        <begin position="771"/>
        <end position="805"/>
    </location>
</feature>
<feature type="compositionally biased region" description="Basic and acidic residues" evidence="1">
    <location>
        <begin position="1301"/>
        <end position="1311"/>
    </location>
</feature>
<feature type="region of interest" description="Disordered" evidence="1">
    <location>
        <begin position="1"/>
        <end position="229"/>
    </location>
</feature>
<feature type="region of interest" description="Disordered" evidence="1">
    <location>
        <begin position="1241"/>
        <end position="1330"/>
    </location>
</feature>
<feature type="compositionally biased region" description="Polar residues" evidence="1">
    <location>
        <begin position="517"/>
        <end position="536"/>
    </location>
</feature>
<feature type="compositionally biased region" description="Polar residues" evidence="1">
    <location>
        <begin position="70"/>
        <end position="94"/>
    </location>
</feature>
<feature type="region of interest" description="Disordered" evidence="1">
    <location>
        <begin position="835"/>
        <end position="919"/>
    </location>
</feature>
<keyword evidence="3" id="KW-1185">Reference proteome</keyword>
<feature type="compositionally biased region" description="Basic and acidic residues" evidence="1">
    <location>
        <begin position="876"/>
        <end position="890"/>
    </location>
</feature>
<feature type="compositionally biased region" description="Basic and acidic residues" evidence="1">
    <location>
        <begin position="717"/>
        <end position="726"/>
    </location>
</feature>
<dbReference type="Proteomes" id="UP001465976">
    <property type="component" value="Unassembled WGS sequence"/>
</dbReference>
<feature type="compositionally biased region" description="Polar residues" evidence="1">
    <location>
        <begin position="1443"/>
        <end position="1457"/>
    </location>
</feature>
<feature type="region of interest" description="Disordered" evidence="1">
    <location>
        <begin position="1144"/>
        <end position="1175"/>
    </location>
</feature>
<feature type="compositionally biased region" description="Low complexity" evidence="1">
    <location>
        <begin position="45"/>
        <end position="61"/>
    </location>
</feature>
<feature type="compositionally biased region" description="Basic and acidic residues" evidence="1">
    <location>
        <begin position="384"/>
        <end position="396"/>
    </location>
</feature>
<feature type="region of interest" description="Disordered" evidence="1">
    <location>
        <begin position="967"/>
        <end position="1032"/>
    </location>
</feature>
<feature type="compositionally biased region" description="Polar residues" evidence="1">
    <location>
        <begin position="470"/>
        <end position="495"/>
    </location>
</feature>
<feature type="compositionally biased region" description="Polar residues" evidence="1">
    <location>
        <begin position="613"/>
        <end position="629"/>
    </location>
</feature>
<dbReference type="EMBL" id="JBAHYK010000048">
    <property type="protein sequence ID" value="KAL0579796.1"/>
    <property type="molecule type" value="Genomic_DNA"/>
</dbReference>
<evidence type="ECO:0000313" key="3">
    <source>
        <dbReference type="Proteomes" id="UP001465976"/>
    </source>
</evidence>
<organism evidence="2 3">
    <name type="scientific">Marasmius crinis-equi</name>
    <dbReference type="NCBI Taxonomy" id="585013"/>
    <lineage>
        <taxon>Eukaryota</taxon>
        <taxon>Fungi</taxon>
        <taxon>Dikarya</taxon>
        <taxon>Basidiomycota</taxon>
        <taxon>Agaricomycotina</taxon>
        <taxon>Agaricomycetes</taxon>
        <taxon>Agaricomycetidae</taxon>
        <taxon>Agaricales</taxon>
        <taxon>Marasmiineae</taxon>
        <taxon>Marasmiaceae</taxon>
        <taxon>Marasmius</taxon>
    </lineage>
</organism>
<feature type="compositionally biased region" description="Basic and acidic residues" evidence="1">
    <location>
        <begin position="652"/>
        <end position="710"/>
    </location>
</feature>
<feature type="compositionally biased region" description="Polar residues" evidence="1">
    <location>
        <begin position="184"/>
        <end position="216"/>
    </location>
</feature>
<feature type="region of interest" description="Disordered" evidence="1">
    <location>
        <begin position="345"/>
        <end position="818"/>
    </location>
</feature>
<feature type="compositionally biased region" description="Polar residues" evidence="1">
    <location>
        <begin position="33"/>
        <end position="43"/>
    </location>
</feature>
<feature type="compositionally biased region" description="Low complexity" evidence="1">
    <location>
        <begin position="892"/>
        <end position="904"/>
    </location>
</feature>
<name>A0ABR3FW78_9AGAR</name>
<comment type="caution">
    <text evidence="2">The sequence shown here is derived from an EMBL/GenBank/DDBJ whole genome shotgun (WGS) entry which is preliminary data.</text>
</comment>
<proteinExistence type="predicted"/>
<accession>A0ABR3FW78</accession>
<gene>
    <name evidence="2" type="ORF">V5O48_002207</name>
</gene>
<feature type="compositionally biased region" description="Polar residues" evidence="1">
    <location>
        <begin position="738"/>
        <end position="749"/>
    </location>
</feature>
<feature type="compositionally biased region" description="Low complexity" evidence="1">
    <location>
        <begin position="118"/>
        <end position="139"/>
    </location>
</feature>
<feature type="compositionally biased region" description="Low complexity" evidence="1">
    <location>
        <begin position="162"/>
        <end position="177"/>
    </location>
</feature>
<reference evidence="2 3" key="1">
    <citation type="submission" date="2024-02" db="EMBL/GenBank/DDBJ databases">
        <title>A draft genome for the cacao thread blight pathogen Marasmius crinis-equi.</title>
        <authorList>
            <person name="Cohen S.P."/>
            <person name="Baruah I.K."/>
            <person name="Amoako-Attah I."/>
            <person name="Bukari Y."/>
            <person name="Meinhardt L.W."/>
            <person name="Bailey B.A."/>
        </authorList>
    </citation>
    <scope>NUCLEOTIDE SEQUENCE [LARGE SCALE GENOMIC DNA]</scope>
    <source>
        <strain evidence="2 3">GH-76</strain>
    </source>
</reference>
<feature type="region of interest" description="Disordered" evidence="1">
    <location>
        <begin position="1545"/>
        <end position="1572"/>
    </location>
</feature>
<feature type="compositionally biased region" description="Polar residues" evidence="1">
    <location>
        <begin position="1546"/>
        <end position="1555"/>
    </location>
</feature>
<feature type="compositionally biased region" description="Basic and acidic residues" evidence="1">
    <location>
        <begin position="967"/>
        <end position="982"/>
    </location>
</feature>
<sequence length="1644" mass="177256">MANNDSEVAVSSGISGEQENKPEAAPSVVDLTTEASQSLQAQNDAAVATSSASSPTSNTPTGISEKKDTNPTTTLGQTYESSIQQTRPTLVQLGSGSGVPAQPKRFSAVNINKKFLEKTSTITPISSSTSSFKTASPISRPANASNTTAHPRLITTKLTANPQSSSSPGPGWSRPSSVTPPVAPNSNSTTPNGTKHPAQTPSTTVANTLSLGTPQISPVGKVIQPQPRSAALPAGIHRTTTLPGGTSSNKPAWGNVKAGVGSARANTNDFPTAAEVALGATRTAKNVEAKELEEANKHARMEEDADTFRGVHLDPNAHHWDEMEEDDDNFLGGVIEFGDGRQYKVDSNQTQLPPAEDQSARTALPHDTERDDNSSGVSNIPVSKADRFVDDFDRSWPRTGPTSSPSFGSGELTDAARTPPLTTHSAQHESSKVLFNERSNRLEPYSSSRPATQFKRAHQPDHSPTDSRGPRSSFSQTPSSQNVQLLQKPPNNDGYSHNRKYSGSRGPTDQRRDGHYPQTSPHSTFHNLPHSHSNFSGPKAADGGGEYRGRQQSVMGPPPVPAHALQDTGRQLPPHLPQPPLTVSTSTSFRRDGRASSRESRYSNHSAYPPTASGPTSARAPSQSPSLSHASAAISSPVMDPATMNISVSEIESAKKDLMHSAAERAKQRRQQEEEEREREKERARQKAAEIEKRLAATDKEKQVSTESERAIQVIEEAIKEVKEENGAPPPERPVHQRTPSFKSASSHPSMDPRRVSFSRTPGAPSVVPTAPSSDSVNSWRTRPTVSPTQIMSHSRTTSFTSQPPSALDHAQSLADDPEADLEVVDYSDLGKFVGVQPSEEAEQPVEAEPVKAAPRRAVASDFFDEPTSTTSAEGTKLKPDDRVWRRKETASSSPSFRPSDSAPVITLAEPSSPSKSSLFIKGSVAVKSSVSTSPSQLTRNQRNEAAMHALDDVMSRVKEALEQNGIETREQSSQAEKESPLKRPVVSPSHPKTLSPRERRTGQTTRSPQLESHPTENFLFTCTEPPQSPKPAWDRYSVKLPKVSTPVGNIRPGQLKMFYRIERMRWWELLSFTPRVDGMSGRNLSLNDVLFGRGHASGYQGKKRYFVSLPNSSLAAQPQPQMKPTIPVRMNTGGAFGKPTVADEASTWRKRPSPEVADAVALDTTSRSPPPVPREMATAAVSLEKPKEESLGENAGANSLRLRSQPKMPLGSGVAFYRDSRIVEVDSKAEPGVSFFAISEVDSSSSSTEVRKEAPTTVRDATKDSPIGSKIPLIDMKRISPNTSPNDAKYSLPPLVSSKTESKSSEDSPDRIPITPPHHGSTWSTRTMPLPIKDSPVRAPDPEHLRAVWSQTSNKSELHPVNSLEGIADDLTALPFTLQDVKSEDGETPPPTMSTAPSRMSLHDVTKAFQQVPVSSSNPISYRPTISPPSTSAPVARPPQGFNYSVPPSSSSQNMRPNYPYHPSPIMSHSPAPMVYPHPMNGSPVPSRMQVNGHTPLFSPVWMPVPNAPGQTPGAMMRPAMPSSYPPPPMYPSPGPQPLYGLPPNMQNSPSAAQQGGHLNRGRGNGPMMSPAMAHAGAVPPMPMYGGSPVMLPAHAARPPMRNDNHPHHHPQHPPPSLHHPMQPQSYSSVPNPTPFGGVRPTW</sequence>
<feature type="region of interest" description="Disordered" evidence="1">
    <location>
        <begin position="1382"/>
        <end position="1401"/>
    </location>
</feature>
<feature type="region of interest" description="Disordered" evidence="1">
    <location>
        <begin position="1591"/>
        <end position="1644"/>
    </location>
</feature>
<evidence type="ECO:0000256" key="1">
    <source>
        <dbReference type="SAM" id="MobiDB-lite"/>
    </source>
</evidence>
<feature type="compositionally biased region" description="Basic and acidic residues" evidence="1">
    <location>
        <begin position="458"/>
        <end position="469"/>
    </location>
</feature>